<evidence type="ECO:0000313" key="9">
    <source>
        <dbReference type="Proteomes" id="UP000789524"/>
    </source>
</evidence>
<comment type="similarity">
    <text evidence="2">Belongs to the EAF7 family.</text>
</comment>
<evidence type="ECO:0000256" key="5">
    <source>
        <dbReference type="ARBA" id="ARBA00023163"/>
    </source>
</evidence>
<protein>
    <submittedName>
        <fullName evidence="8">(African queen) hypothetical protein</fullName>
    </submittedName>
</protein>
<accession>A0A8J2QUQ5</accession>
<dbReference type="GO" id="GO:0006325">
    <property type="term" value="P:chromatin organization"/>
    <property type="evidence" value="ECO:0007669"/>
    <property type="project" value="UniProtKB-KW"/>
</dbReference>
<dbReference type="PANTHER" id="PTHR13581">
    <property type="entry name" value="MRG-BINDING PROTEIN"/>
    <property type="match status" value="1"/>
</dbReference>
<feature type="compositionally biased region" description="Basic and acidic residues" evidence="7">
    <location>
        <begin position="188"/>
        <end position="201"/>
    </location>
</feature>
<comment type="caution">
    <text evidence="8">The sequence shown here is derived from an EMBL/GenBank/DDBJ whole genome shotgun (WGS) entry which is preliminary data.</text>
</comment>
<organism evidence="8 9">
    <name type="scientific">Danaus chrysippus</name>
    <name type="common">African queen</name>
    <dbReference type="NCBI Taxonomy" id="151541"/>
    <lineage>
        <taxon>Eukaryota</taxon>
        <taxon>Metazoa</taxon>
        <taxon>Ecdysozoa</taxon>
        <taxon>Arthropoda</taxon>
        <taxon>Hexapoda</taxon>
        <taxon>Insecta</taxon>
        <taxon>Pterygota</taxon>
        <taxon>Neoptera</taxon>
        <taxon>Endopterygota</taxon>
        <taxon>Lepidoptera</taxon>
        <taxon>Glossata</taxon>
        <taxon>Ditrysia</taxon>
        <taxon>Papilionoidea</taxon>
        <taxon>Nymphalidae</taxon>
        <taxon>Danainae</taxon>
        <taxon>Danaini</taxon>
        <taxon>Danaina</taxon>
        <taxon>Danaus</taxon>
        <taxon>Anosia</taxon>
    </lineage>
</organism>
<dbReference type="Pfam" id="PF07904">
    <property type="entry name" value="Eaf7"/>
    <property type="match status" value="1"/>
</dbReference>
<evidence type="ECO:0000313" key="8">
    <source>
        <dbReference type="EMBL" id="CAG9570695.1"/>
    </source>
</evidence>
<feature type="compositionally biased region" description="Polar residues" evidence="7">
    <location>
        <begin position="177"/>
        <end position="187"/>
    </location>
</feature>
<feature type="region of interest" description="Disordered" evidence="7">
    <location>
        <begin position="131"/>
        <end position="268"/>
    </location>
</feature>
<feature type="compositionally biased region" description="Low complexity" evidence="7">
    <location>
        <begin position="133"/>
        <end position="147"/>
    </location>
</feature>
<dbReference type="Proteomes" id="UP000789524">
    <property type="component" value="Unassembled WGS sequence"/>
</dbReference>
<dbReference type="AlphaFoldDB" id="A0A8J2QUQ5"/>
<name>A0A8J2QUQ5_9NEOP</name>
<dbReference type="InterPro" id="IPR012423">
    <property type="entry name" value="Eaf7/MRGBP"/>
</dbReference>
<proteinExistence type="inferred from homology"/>
<evidence type="ECO:0000256" key="6">
    <source>
        <dbReference type="ARBA" id="ARBA00023242"/>
    </source>
</evidence>
<evidence type="ECO:0000256" key="7">
    <source>
        <dbReference type="SAM" id="MobiDB-lite"/>
    </source>
</evidence>
<evidence type="ECO:0000256" key="4">
    <source>
        <dbReference type="ARBA" id="ARBA00023015"/>
    </source>
</evidence>
<dbReference type="EMBL" id="CAKASE010000066">
    <property type="protein sequence ID" value="CAG9570695.1"/>
    <property type="molecule type" value="Genomic_DNA"/>
</dbReference>
<dbReference type="GO" id="GO:0035267">
    <property type="term" value="C:NuA4 histone acetyltransferase complex"/>
    <property type="evidence" value="ECO:0007669"/>
    <property type="project" value="TreeGrafter"/>
</dbReference>
<feature type="compositionally biased region" description="Low complexity" evidence="7">
    <location>
        <begin position="253"/>
        <end position="262"/>
    </location>
</feature>
<keyword evidence="5" id="KW-0804">Transcription</keyword>
<keyword evidence="3" id="KW-0156">Chromatin regulator</keyword>
<reference evidence="8" key="1">
    <citation type="submission" date="2021-09" db="EMBL/GenBank/DDBJ databases">
        <authorList>
            <person name="Martin H S."/>
        </authorList>
    </citation>
    <scope>NUCLEOTIDE SEQUENCE</scope>
</reference>
<dbReference type="GO" id="GO:0006357">
    <property type="term" value="P:regulation of transcription by RNA polymerase II"/>
    <property type="evidence" value="ECO:0007669"/>
    <property type="project" value="TreeGrafter"/>
</dbReference>
<comment type="subcellular location">
    <subcellularLocation>
        <location evidence="1">Nucleus</location>
    </subcellularLocation>
</comment>
<keyword evidence="6" id="KW-0539">Nucleus</keyword>
<dbReference type="GO" id="GO:0005634">
    <property type="term" value="C:nucleus"/>
    <property type="evidence" value="ECO:0007669"/>
    <property type="project" value="UniProtKB-SubCell"/>
</dbReference>
<sequence>MVSSEEEAEVKTADTLEWDVDMEIQLFYAMANHKPVGINKHFQMACIWEKMSSSITKEITTHDIWKHLDTLYDMAMLDDTESIPFPNHEMAFCLPENEFGSLIKQKCKETILAEDSEGIAYRALFKNHTYYGRSPSPKTSTPRSNSRGTASKDNTPKAGRKDSISALATKTRKESGSSHASTDTPSIKSEKEYDRRRDSRDSNASGPKETTSSRKSTSQREKPAKSKVNSVAAWDSPVIDEEGGSRRGRRRANTSTPPATTPAKRRRM</sequence>
<gene>
    <name evidence="8" type="ORF">DCHRY22_LOCUS9383</name>
</gene>
<dbReference type="PANTHER" id="PTHR13581:SF5">
    <property type="entry name" value="MRG_MORF4L-BINDING PROTEIN"/>
    <property type="match status" value="1"/>
</dbReference>
<evidence type="ECO:0000256" key="2">
    <source>
        <dbReference type="ARBA" id="ARBA00007117"/>
    </source>
</evidence>
<feature type="compositionally biased region" description="Polar residues" evidence="7">
    <location>
        <begin position="203"/>
        <end position="216"/>
    </location>
</feature>
<keyword evidence="4" id="KW-0805">Transcription regulation</keyword>
<evidence type="ECO:0000256" key="3">
    <source>
        <dbReference type="ARBA" id="ARBA00022853"/>
    </source>
</evidence>
<keyword evidence="9" id="KW-1185">Reference proteome</keyword>
<dbReference type="OrthoDB" id="5595141at2759"/>
<evidence type="ECO:0000256" key="1">
    <source>
        <dbReference type="ARBA" id="ARBA00004123"/>
    </source>
</evidence>